<feature type="compositionally biased region" description="Basic residues" evidence="6">
    <location>
        <begin position="227"/>
        <end position="236"/>
    </location>
</feature>
<gene>
    <name evidence="8" type="ORF">GSTENG00035327001</name>
</gene>
<evidence type="ECO:0000256" key="5">
    <source>
        <dbReference type="PROSITE-ProRule" id="PRU00035"/>
    </source>
</evidence>
<dbReference type="InterPro" id="IPR036427">
    <property type="entry name" value="Bromodomain-like_sf"/>
</dbReference>
<feature type="domain" description="Bromo" evidence="7">
    <location>
        <begin position="857"/>
        <end position="927"/>
    </location>
</feature>
<dbReference type="SUPFAM" id="SSF47370">
    <property type="entry name" value="Bromodomain"/>
    <property type="match status" value="1"/>
</dbReference>
<dbReference type="InterPro" id="IPR041569">
    <property type="entry name" value="AAA_lid_3"/>
</dbReference>
<evidence type="ECO:0000256" key="2">
    <source>
        <dbReference type="ARBA" id="ARBA00022741"/>
    </source>
</evidence>
<dbReference type="GO" id="GO:0016887">
    <property type="term" value="F:ATP hydrolysis activity"/>
    <property type="evidence" value="ECO:0007669"/>
    <property type="project" value="InterPro"/>
</dbReference>
<evidence type="ECO:0000313" key="8">
    <source>
        <dbReference type="EMBL" id="CAG12863.1"/>
    </source>
</evidence>
<dbReference type="Pfam" id="PF17862">
    <property type="entry name" value="AAA_lid_3"/>
    <property type="match status" value="1"/>
</dbReference>
<feature type="region of interest" description="Disordered" evidence="6">
    <location>
        <begin position="1174"/>
        <end position="1203"/>
    </location>
</feature>
<evidence type="ECO:0000256" key="1">
    <source>
        <dbReference type="ARBA" id="ARBA00006914"/>
    </source>
</evidence>
<dbReference type="CDD" id="cd05528">
    <property type="entry name" value="Bromo_AAA"/>
    <property type="match status" value="1"/>
</dbReference>
<evidence type="ECO:0000256" key="3">
    <source>
        <dbReference type="ARBA" id="ARBA00022840"/>
    </source>
</evidence>
<dbReference type="PANTHER" id="PTHR23069">
    <property type="entry name" value="AAA DOMAIN-CONTAINING"/>
    <property type="match status" value="1"/>
</dbReference>
<feature type="compositionally biased region" description="Polar residues" evidence="6">
    <location>
        <begin position="1127"/>
        <end position="1137"/>
    </location>
</feature>
<keyword evidence="3" id="KW-0067">ATP-binding</keyword>
<dbReference type="GO" id="GO:0006334">
    <property type="term" value="P:nucleosome assembly"/>
    <property type="evidence" value="ECO:0007669"/>
    <property type="project" value="TreeGrafter"/>
</dbReference>
<evidence type="ECO:0000256" key="4">
    <source>
        <dbReference type="ARBA" id="ARBA00023117"/>
    </source>
</evidence>
<dbReference type="GO" id="GO:0005634">
    <property type="term" value="C:nucleus"/>
    <property type="evidence" value="ECO:0007669"/>
    <property type="project" value="TreeGrafter"/>
</dbReference>
<dbReference type="InterPro" id="IPR027417">
    <property type="entry name" value="P-loop_NTPase"/>
</dbReference>
<dbReference type="EMBL" id="CAAE01015119">
    <property type="protein sequence ID" value="CAG12863.1"/>
    <property type="molecule type" value="Genomic_DNA"/>
</dbReference>
<dbReference type="Pfam" id="PF00439">
    <property type="entry name" value="Bromodomain"/>
    <property type="match status" value="1"/>
</dbReference>
<dbReference type="SMART" id="SM00382">
    <property type="entry name" value="AAA"/>
    <property type="match status" value="1"/>
</dbReference>
<evidence type="ECO:0000256" key="6">
    <source>
        <dbReference type="SAM" id="MobiDB-lite"/>
    </source>
</evidence>
<dbReference type="KEGG" id="tng:GSTEN00035327G001"/>
<dbReference type="InterPro" id="IPR045199">
    <property type="entry name" value="ATAD2-like"/>
</dbReference>
<feature type="compositionally biased region" description="Basic residues" evidence="6">
    <location>
        <begin position="1055"/>
        <end position="1064"/>
    </location>
</feature>
<dbReference type="Gene3D" id="1.10.8.60">
    <property type="match status" value="1"/>
</dbReference>
<name>Q4RFG9_TETNG</name>
<keyword evidence="2" id="KW-0547">Nucleotide-binding</keyword>
<dbReference type="PROSITE" id="PS50014">
    <property type="entry name" value="BROMODOMAIN_2"/>
    <property type="match status" value="1"/>
</dbReference>
<protein>
    <submittedName>
        <fullName evidence="8">(spotted green pufferfish) hypothetical protein</fullName>
    </submittedName>
</protein>
<comment type="similarity">
    <text evidence="1">Belongs to the AAA ATPase family.</text>
</comment>
<dbReference type="GO" id="GO:0003682">
    <property type="term" value="F:chromatin binding"/>
    <property type="evidence" value="ECO:0007669"/>
    <property type="project" value="TreeGrafter"/>
</dbReference>
<feature type="non-terminal residue" evidence="8">
    <location>
        <position position="1318"/>
    </location>
</feature>
<dbReference type="Pfam" id="PF00004">
    <property type="entry name" value="AAA"/>
    <property type="match status" value="1"/>
</dbReference>
<dbReference type="PRINTS" id="PR00503">
    <property type="entry name" value="BROMODOMAIN"/>
</dbReference>
<feature type="region of interest" description="Disordered" evidence="6">
    <location>
        <begin position="1028"/>
        <end position="1154"/>
    </location>
</feature>
<dbReference type="InterPro" id="IPR003959">
    <property type="entry name" value="ATPase_AAA_core"/>
</dbReference>
<dbReference type="OrthoDB" id="5421at2759"/>
<accession>Q4RFG9</accession>
<dbReference type="InterPro" id="IPR001487">
    <property type="entry name" value="Bromodomain"/>
</dbReference>
<sequence>HEAEEECSVRRSSRITRCKLKSRNQSVLYDCLITNTAEAVLQKMDVMKKMRRRLRDRDDPEEQLGVYTRGKMRNLMRTTMDNKGIVEEDQGENKDGDDDDDDNDDDEEDYGEEEEEDDDDDDEDDDDDDDVDNVRDDDEDEEEENQRRYDFRQRKAVVRYQAPQDEPREPRKRTLYFKNHSSPTRRRYTFGSTAPRSPYSRKSSRRRHAIHNSDSTSSSSDDEQFQRRRSKNRSRSVNRFLPLNFKKDDILGIQKDRMKIGASLADVDPMHIDKTVRFESIGGLSKHISALKEMVVFPLVYPEVFEKFKIQPPRGCLFYGPPGTGKTLVARALANECSQGERKVSFFMRKGADCLSKWVGESERQLRLLFDQAYQMRPSIIFFDEIDGLAPVRSSRQDQIHSSIVSTLLALMDGLDSRGEVIVIGATNRLDSIDPALRRPGRFDREFLFGLPDRWGKKIKDILKIHTRLWTPPLSDPFLEELADKCVGYCGADLKAVCSEAALCALRRRYPQIYHSSQKLVLDINSIAITNKDFVCAMSKIVPASQRYNQNGAVVSPAKALVPVVRPLLQATLQDILHILGKVFPHAEQSFQKQRQKDAACDVLEDDLLLSAEEEAGDCRQTSLSQLPKTAAKELNFSRSVLSEPTSYRPRLLLEGRPGSGQTSHLAPAVLHTLEKFPAYTLDVAVLFGSSVTAPEESCAQIFVEAKRTSPSILYVPHIGQWWETVSPALRATFLSLLNSIPAFAPVLLLATCNMQYRELNMELQDLFSLEDEEVFGIQPPTCRERHNFFEDLILNQSSRAPASKKKAVMNLEVLPVAPPPPTHQLTEGEAKRLEELEEDTLRELRLFLRDVTNRLSQDKRFKAFTKPVDLAEVPDYADVIKKPMDLSTVLSKIDLHRYGTVKEFLQDVDLIWQNALEYNPDRDPSGTHTVASSNTGDEGTGTLVGWFGLVWFVSHSCVLGLDRQIRHRACALKDTVHAIIRSELDEDFERICEEIKVSRTTRGGCSLRFAPSFYHVLPKPAAVASLTPQTEASGTKAEVTPSKPSPAVLPKSTGQKRKRRKSRWSSGVYVKKKQTSPQISREDAPLAIDEEEESGHDEDAEKGGREKQRAVNVKSGWTPAKGGLESLSTSVDNSQEGCAGVERGNQEPPCSGNMVGAEKEKLTATWNNMVHVEEEEPTPVATPRRNRSAGEDPGTGETASLPGSYETLMQYACVPERLLRCMTHARKNTVMQQQPINMDKAAQVLEEGETPPPLVVDKNKLEALLEEVVKKTEGYEVFQLEKLYARLCQSIYRHRWEYNKTALIKVRTDAVVSLHMF</sequence>
<feature type="compositionally biased region" description="Basic and acidic residues" evidence="6">
    <location>
        <begin position="1098"/>
        <end position="1110"/>
    </location>
</feature>
<dbReference type="GO" id="GO:0005524">
    <property type="term" value="F:ATP binding"/>
    <property type="evidence" value="ECO:0007669"/>
    <property type="project" value="UniProtKB-KW"/>
</dbReference>
<dbReference type="FunFam" id="3.40.50.300:FF:000061">
    <property type="entry name" value="ATPase family, AAA domain-containing 2"/>
    <property type="match status" value="1"/>
</dbReference>
<organism evidence="8">
    <name type="scientific">Tetraodon nigroviridis</name>
    <name type="common">Spotted green pufferfish</name>
    <name type="synonym">Chelonodon nigroviridis</name>
    <dbReference type="NCBI Taxonomy" id="99883"/>
    <lineage>
        <taxon>Eukaryota</taxon>
        <taxon>Metazoa</taxon>
        <taxon>Chordata</taxon>
        <taxon>Craniata</taxon>
        <taxon>Vertebrata</taxon>
        <taxon>Euteleostomi</taxon>
        <taxon>Actinopterygii</taxon>
        <taxon>Neopterygii</taxon>
        <taxon>Teleostei</taxon>
        <taxon>Neoteleostei</taxon>
        <taxon>Acanthomorphata</taxon>
        <taxon>Eupercaria</taxon>
        <taxon>Tetraodontiformes</taxon>
        <taxon>Tetradontoidea</taxon>
        <taxon>Tetraodontidae</taxon>
        <taxon>Tetraodon</taxon>
    </lineage>
</organism>
<dbReference type="Gene3D" id="1.20.920.10">
    <property type="entry name" value="Bromodomain-like"/>
    <property type="match status" value="1"/>
</dbReference>
<dbReference type="Gene3D" id="3.40.50.300">
    <property type="entry name" value="P-loop containing nucleotide triphosphate hydrolases"/>
    <property type="match status" value="2"/>
</dbReference>
<dbReference type="GO" id="GO:0042393">
    <property type="term" value="F:histone binding"/>
    <property type="evidence" value="ECO:0007669"/>
    <property type="project" value="TreeGrafter"/>
</dbReference>
<dbReference type="FunFam" id="3.40.50.300:FF:000734">
    <property type="entry name" value="ATPase family, AAA domain containing 2"/>
    <property type="match status" value="1"/>
</dbReference>
<feature type="compositionally biased region" description="Acidic residues" evidence="6">
    <location>
        <begin position="87"/>
        <end position="144"/>
    </location>
</feature>
<dbReference type="PROSITE" id="PS00674">
    <property type="entry name" value="AAA"/>
    <property type="match status" value="1"/>
</dbReference>
<dbReference type="SUPFAM" id="SSF52540">
    <property type="entry name" value="P-loop containing nucleoside triphosphate hydrolases"/>
    <property type="match status" value="2"/>
</dbReference>
<dbReference type="CDD" id="cd19517">
    <property type="entry name" value="RecA-like_Yta7-like"/>
    <property type="match status" value="1"/>
</dbReference>
<reference evidence="8" key="1">
    <citation type="journal article" date="2004" name="Nature">
        <title>Genome duplication in the teleost fish Tetraodon nigroviridis reveals the early vertebrate proto-karyotype.</title>
        <authorList>
            <person name="Jaillon O."/>
            <person name="Aury J.-M."/>
            <person name="Brunet F."/>
            <person name="Petit J.-L."/>
            <person name="Stange-Thomann N."/>
            <person name="Mauceli E."/>
            <person name="Bouneau L."/>
            <person name="Fischer C."/>
            <person name="Ozouf-Costaz C."/>
            <person name="Bernot A."/>
            <person name="Nicaud S."/>
            <person name="Jaffe D."/>
            <person name="Fisher S."/>
            <person name="Lutfalla G."/>
            <person name="Dossat C."/>
            <person name="Segurens B."/>
            <person name="Dasilva C."/>
            <person name="Salanoubat M."/>
            <person name="Levy M."/>
            <person name="Boudet N."/>
            <person name="Castellano S."/>
            <person name="Anthouard V."/>
            <person name="Jubin C."/>
            <person name="Castelli V."/>
            <person name="Katinka M."/>
            <person name="Vacherie B."/>
            <person name="Biemont C."/>
            <person name="Skalli Z."/>
            <person name="Cattolico L."/>
            <person name="Poulain J."/>
            <person name="De Berardinis V."/>
            <person name="Cruaud C."/>
            <person name="Duprat S."/>
            <person name="Brottier P."/>
            <person name="Coutanceau J.-P."/>
            <person name="Gouzy J."/>
            <person name="Parra G."/>
            <person name="Lardier G."/>
            <person name="Chapple C."/>
            <person name="McKernan K.J."/>
            <person name="McEwan P."/>
            <person name="Bosak S."/>
            <person name="Kellis M."/>
            <person name="Volff J.-N."/>
            <person name="Guigo R."/>
            <person name="Zody M.C."/>
            <person name="Mesirov J."/>
            <person name="Lindblad-Toh K."/>
            <person name="Birren B."/>
            <person name="Nusbaum C."/>
            <person name="Kahn D."/>
            <person name="Robinson-Rechavi M."/>
            <person name="Laudet V."/>
            <person name="Schachter V."/>
            <person name="Quetier F."/>
            <person name="Saurin W."/>
            <person name="Scarpelli C."/>
            <person name="Wincker P."/>
            <person name="Lander E.S."/>
            <person name="Weissenbach J."/>
            <person name="Roest Crollius H."/>
        </authorList>
    </citation>
    <scope>NUCLEOTIDE SEQUENCE [LARGE SCALE GENOMIC DNA]</scope>
</reference>
<evidence type="ECO:0000259" key="7">
    <source>
        <dbReference type="PROSITE" id="PS50014"/>
    </source>
</evidence>
<reference evidence="8" key="2">
    <citation type="submission" date="2004-02" db="EMBL/GenBank/DDBJ databases">
        <authorList>
            <consortium name="Genoscope"/>
            <consortium name="Whitehead Institute Centre for Genome Research"/>
        </authorList>
    </citation>
    <scope>NUCLEOTIDE SEQUENCE</scope>
</reference>
<feature type="region of interest" description="Disordered" evidence="6">
    <location>
        <begin position="52"/>
        <end position="236"/>
    </location>
</feature>
<proteinExistence type="inferred from homology"/>
<comment type="caution">
    <text evidence="8">The sequence shown here is derived from an EMBL/GenBank/DDBJ whole genome shotgun (WGS) entry which is preliminary data.</text>
</comment>
<dbReference type="PANTHER" id="PTHR23069:SF4">
    <property type="entry name" value="ATPASE FAMILY AAA DOMAIN-CONTAINING PROTEIN 2"/>
    <property type="match status" value="1"/>
</dbReference>
<dbReference type="FunFam" id="1.10.8.60:FF:000016">
    <property type="entry name" value="ATPase family AAA domain-containing protein 2B"/>
    <property type="match status" value="1"/>
</dbReference>
<dbReference type="InterPro" id="IPR003960">
    <property type="entry name" value="ATPase_AAA_CS"/>
</dbReference>
<dbReference type="GO" id="GO:0006337">
    <property type="term" value="P:nucleosome disassembly"/>
    <property type="evidence" value="ECO:0007669"/>
    <property type="project" value="TreeGrafter"/>
</dbReference>
<keyword evidence="4 5" id="KW-0103">Bromodomain</keyword>
<dbReference type="SMART" id="SM00297">
    <property type="entry name" value="BROMO"/>
    <property type="match status" value="1"/>
</dbReference>
<dbReference type="GO" id="GO:0045815">
    <property type="term" value="P:transcription initiation-coupled chromatin remodeling"/>
    <property type="evidence" value="ECO:0007669"/>
    <property type="project" value="TreeGrafter"/>
</dbReference>
<dbReference type="InterPro" id="IPR003593">
    <property type="entry name" value="AAA+_ATPase"/>
</dbReference>